<dbReference type="InterPro" id="IPR036259">
    <property type="entry name" value="MFS_trans_sf"/>
</dbReference>
<dbReference type="NCBIfam" id="NF037959">
    <property type="entry name" value="MFS_SpdSyn"/>
    <property type="match status" value="1"/>
</dbReference>
<dbReference type="Pfam" id="PF01564">
    <property type="entry name" value="Spermine_synth"/>
    <property type="match status" value="1"/>
</dbReference>
<dbReference type="Gene3D" id="3.40.50.150">
    <property type="entry name" value="Vaccinia Virus protein VP39"/>
    <property type="match status" value="1"/>
</dbReference>
<dbReference type="EMBL" id="CP036295">
    <property type="protein sequence ID" value="QCC86325.1"/>
    <property type="molecule type" value="Genomic_DNA"/>
</dbReference>
<evidence type="ECO:0000256" key="1">
    <source>
        <dbReference type="ARBA" id="ARBA00007867"/>
    </source>
</evidence>
<evidence type="ECO:0000256" key="3">
    <source>
        <dbReference type="ARBA" id="ARBA00023115"/>
    </source>
</evidence>
<evidence type="ECO:0000256" key="5">
    <source>
        <dbReference type="SAM" id="Phobius"/>
    </source>
</evidence>
<dbReference type="InterPro" id="IPR030374">
    <property type="entry name" value="PABS"/>
</dbReference>
<keyword evidence="5" id="KW-1133">Transmembrane helix</keyword>
<comment type="similarity">
    <text evidence="1">Belongs to the spermidine/spermine synthase family.</text>
</comment>
<dbReference type="InterPro" id="IPR029063">
    <property type="entry name" value="SAM-dependent_MTases_sf"/>
</dbReference>
<dbReference type="PANTHER" id="PTHR43317">
    <property type="entry name" value="THERMOSPERMINE SYNTHASE ACAULIS5"/>
    <property type="match status" value="1"/>
</dbReference>
<evidence type="ECO:0000256" key="4">
    <source>
        <dbReference type="PROSITE-ProRule" id="PRU00354"/>
    </source>
</evidence>
<feature type="transmembrane region" description="Helical" evidence="5">
    <location>
        <begin position="31"/>
        <end position="53"/>
    </location>
</feature>
<dbReference type="Gene3D" id="1.20.1250.20">
    <property type="entry name" value="MFS general substrate transporter like domains"/>
    <property type="match status" value="1"/>
</dbReference>
<protein>
    <submittedName>
        <fullName evidence="7">Spermine synthase</fullName>
    </submittedName>
</protein>
<dbReference type="GO" id="GO:0010487">
    <property type="term" value="F:thermospermine synthase activity"/>
    <property type="evidence" value="ECO:0007669"/>
    <property type="project" value="TreeGrafter"/>
</dbReference>
<dbReference type="OrthoDB" id="9761985at2"/>
<dbReference type="RefSeq" id="WP_136400422.1">
    <property type="nucleotide sequence ID" value="NZ_CP036295.1"/>
</dbReference>
<feature type="transmembrane region" description="Helical" evidence="5">
    <location>
        <begin position="142"/>
        <end position="164"/>
    </location>
</feature>
<evidence type="ECO:0000259" key="6">
    <source>
        <dbReference type="PROSITE" id="PS51006"/>
    </source>
</evidence>
<reference evidence="7 8" key="1">
    <citation type="submission" date="2019-02" db="EMBL/GenBank/DDBJ databases">
        <title>Complete Genome Sequence of Desulfovibrio desulfuricans IC1, a Sulfonate Utilizing Anaerobe.</title>
        <authorList>
            <person name="Day L.A."/>
            <person name="De Leon K.B."/>
            <person name="Wall J.D."/>
        </authorList>
    </citation>
    <scope>NUCLEOTIDE SEQUENCE [LARGE SCALE GENOMIC DNA]</scope>
    <source>
        <strain evidence="7 8">IC1</strain>
    </source>
</reference>
<dbReference type="PANTHER" id="PTHR43317:SF1">
    <property type="entry name" value="THERMOSPERMINE SYNTHASE ACAULIS5"/>
    <property type="match status" value="1"/>
</dbReference>
<feature type="transmembrane region" description="Helical" evidence="5">
    <location>
        <begin position="98"/>
        <end position="121"/>
    </location>
</feature>
<evidence type="ECO:0000256" key="2">
    <source>
        <dbReference type="ARBA" id="ARBA00022679"/>
    </source>
</evidence>
<sequence>MLELTVFLSGALVMVLEMVGARVLAPHVGTSAVVWTSLIGVVLACLAAGAWAGGRLADRMLSRRGLALALAGAGIGSGLTALWHEAVGQWVTAAIGNLYAAAVLAAVCIFALPAFFFGMITPYAIRLRIERVDSSGATVGRLYALSTAGSIAGTFLGGFVLISYWGSTAILWGVAACMLGLSLCHGGGRLRLRAALLALCGLMAVLAASYGHWQDGRAMSHLIESPYNSIRVFEGVDWAQNGRAVRLMATDPGYSQSGMYLDAPDELYFRYTRFYALGPHFVPQANRVLMLGGGGYSVPKWLLSDKSPLAKPAEARVTVVELDPAMTEAAHRWFALRDDPRLTVRHEDARAFLNRQRDQYDLVFVDVFNSHYAVPFQMGTREAAAALRRAVAPGGLMLMNVISAVQGPDGRLFQSIFNALTQSFAEVRVYCAGGEPPDRLQNIMVAAFAEPRQEAAAGAASDADLVGAGQEAQPEAPDLPAMLASRYVGPLTFATPALTDDFAPVERYTLVLLRQ</sequence>
<dbReference type="GO" id="GO:0006596">
    <property type="term" value="P:polyamine biosynthetic process"/>
    <property type="evidence" value="ECO:0007669"/>
    <property type="project" value="UniProtKB-UniRule"/>
</dbReference>
<dbReference type="AlphaFoldDB" id="A0A4P7UIT0"/>
<evidence type="ECO:0000313" key="7">
    <source>
        <dbReference type="EMBL" id="QCC86325.1"/>
    </source>
</evidence>
<gene>
    <name evidence="7" type="ORF">DDIC_10660</name>
</gene>
<feature type="transmembrane region" description="Helical" evidence="5">
    <location>
        <begin position="65"/>
        <end position="86"/>
    </location>
</feature>
<dbReference type="SUPFAM" id="SSF53335">
    <property type="entry name" value="S-adenosyl-L-methionine-dependent methyltransferases"/>
    <property type="match status" value="1"/>
</dbReference>
<proteinExistence type="inferred from homology"/>
<keyword evidence="3 4" id="KW-0620">Polyamine biosynthesis</keyword>
<accession>A0A4P7UIT0</accession>
<organism evidence="7 8">
    <name type="scientific">Desulfovibrio desulfuricans</name>
    <dbReference type="NCBI Taxonomy" id="876"/>
    <lineage>
        <taxon>Bacteria</taxon>
        <taxon>Pseudomonadati</taxon>
        <taxon>Thermodesulfobacteriota</taxon>
        <taxon>Desulfovibrionia</taxon>
        <taxon>Desulfovibrionales</taxon>
        <taxon>Desulfovibrionaceae</taxon>
        <taxon>Desulfovibrio</taxon>
    </lineage>
</organism>
<keyword evidence="2 4" id="KW-0808">Transferase</keyword>
<dbReference type="Proteomes" id="UP000297065">
    <property type="component" value="Chromosome"/>
</dbReference>
<keyword evidence="5" id="KW-0472">Membrane</keyword>
<keyword evidence="5" id="KW-0812">Transmembrane</keyword>
<feature type="transmembrane region" description="Helical" evidence="5">
    <location>
        <begin position="194"/>
        <end position="213"/>
    </location>
</feature>
<dbReference type="PROSITE" id="PS51006">
    <property type="entry name" value="PABS_2"/>
    <property type="match status" value="1"/>
</dbReference>
<feature type="domain" description="PABS" evidence="6">
    <location>
        <begin position="201"/>
        <end position="451"/>
    </location>
</feature>
<evidence type="ECO:0000313" key="8">
    <source>
        <dbReference type="Proteomes" id="UP000297065"/>
    </source>
</evidence>
<feature type="active site" description="Proton acceptor" evidence="4">
    <location>
        <position position="366"/>
    </location>
</feature>
<name>A0A4P7UIT0_DESDE</name>
<feature type="transmembrane region" description="Helical" evidence="5">
    <location>
        <begin position="170"/>
        <end position="187"/>
    </location>
</feature>
<dbReference type="CDD" id="cd02440">
    <property type="entry name" value="AdoMet_MTases"/>
    <property type="match status" value="1"/>
</dbReference>